<reference evidence="1" key="1">
    <citation type="submission" date="2020-08" db="EMBL/GenBank/DDBJ databases">
        <title>Multicomponent nature underlies the extraordinary mechanical properties of spider dragline silk.</title>
        <authorList>
            <person name="Kono N."/>
            <person name="Nakamura H."/>
            <person name="Mori M."/>
            <person name="Yoshida Y."/>
            <person name="Ohtoshi R."/>
            <person name="Malay A.D."/>
            <person name="Moran D.A.P."/>
            <person name="Tomita M."/>
            <person name="Numata K."/>
            <person name="Arakawa K."/>
        </authorList>
    </citation>
    <scope>NUCLEOTIDE SEQUENCE</scope>
</reference>
<name>A0A8X6Y7Y2_9ARAC</name>
<protein>
    <submittedName>
        <fullName evidence="1">Uncharacterized protein</fullName>
    </submittedName>
</protein>
<organism evidence="1 2">
    <name type="scientific">Trichonephila inaurata madagascariensis</name>
    <dbReference type="NCBI Taxonomy" id="2747483"/>
    <lineage>
        <taxon>Eukaryota</taxon>
        <taxon>Metazoa</taxon>
        <taxon>Ecdysozoa</taxon>
        <taxon>Arthropoda</taxon>
        <taxon>Chelicerata</taxon>
        <taxon>Arachnida</taxon>
        <taxon>Araneae</taxon>
        <taxon>Araneomorphae</taxon>
        <taxon>Entelegynae</taxon>
        <taxon>Araneoidea</taxon>
        <taxon>Nephilidae</taxon>
        <taxon>Trichonephila</taxon>
        <taxon>Trichonephila inaurata</taxon>
    </lineage>
</organism>
<sequence length="122" mass="13773">MKSPPVVYVRNLKYIVKTVGIFVLFAVKTLGIKNNAQKLTEDLFLAMRCIGQGLESLKTFLCCNSLPNSVEQKSYDVINNKLSLVGEGSRRRKHEKWAAVEEKYLSLSDNLKRESVSLHALT</sequence>
<keyword evidence="2" id="KW-1185">Reference proteome</keyword>
<dbReference type="Proteomes" id="UP000886998">
    <property type="component" value="Unassembled WGS sequence"/>
</dbReference>
<evidence type="ECO:0000313" key="1">
    <source>
        <dbReference type="EMBL" id="GFY66256.1"/>
    </source>
</evidence>
<gene>
    <name evidence="1" type="ORF">TNIN_344111</name>
</gene>
<dbReference type="EMBL" id="BMAV01015932">
    <property type="protein sequence ID" value="GFY66256.1"/>
    <property type="molecule type" value="Genomic_DNA"/>
</dbReference>
<comment type="caution">
    <text evidence="1">The sequence shown here is derived from an EMBL/GenBank/DDBJ whole genome shotgun (WGS) entry which is preliminary data.</text>
</comment>
<proteinExistence type="predicted"/>
<accession>A0A8X6Y7Y2</accession>
<dbReference type="AlphaFoldDB" id="A0A8X6Y7Y2"/>
<dbReference type="OrthoDB" id="8191111at2759"/>
<evidence type="ECO:0000313" key="2">
    <source>
        <dbReference type="Proteomes" id="UP000886998"/>
    </source>
</evidence>